<evidence type="ECO:0000256" key="2">
    <source>
        <dbReference type="ARBA" id="ARBA00022840"/>
    </source>
</evidence>
<dbReference type="FunFam" id="3.40.50.300:FF:000006">
    <property type="entry name" value="DNA-binding transcriptional regulator NtrC"/>
    <property type="match status" value="1"/>
</dbReference>
<dbReference type="Gene3D" id="3.40.50.300">
    <property type="entry name" value="P-loop containing nucleotide triphosphate hydrolases"/>
    <property type="match status" value="1"/>
</dbReference>
<feature type="domain" description="Response regulatory" evidence="7">
    <location>
        <begin position="5"/>
        <end position="119"/>
    </location>
</feature>
<dbReference type="GO" id="GO:0006355">
    <property type="term" value="P:regulation of DNA-templated transcription"/>
    <property type="evidence" value="ECO:0007669"/>
    <property type="project" value="InterPro"/>
</dbReference>
<dbReference type="PROSITE" id="PS50045">
    <property type="entry name" value="SIGMA54_INTERACT_4"/>
    <property type="match status" value="1"/>
</dbReference>
<dbReference type="SMART" id="SM00382">
    <property type="entry name" value="AAA"/>
    <property type="match status" value="1"/>
</dbReference>
<evidence type="ECO:0000313" key="8">
    <source>
        <dbReference type="EMBL" id="ROR01690.1"/>
    </source>
</evidence>
<dbReference type="PROSITE" id="PS00688">
    <property type="entry name" value="SIGMA54_INTERACT_3"/>
    <property type="match status" value="1"/>
</dbReference>
<feature type="domain" description="Sigma-54 factor interaction" evidence="6">
    <location>
        <begin position="138"/>
        <end position="367"/>
    </location>
</feature>
<dbReference type="SUPFAM" id="SSF46689">
    <property type="entry name" value="Homeodomain-like"/>
    <property type="match status" value="1"/>
</dbReference>
<evidence type="ECO:0000256" key="5">
    <source>
        <dbReference type="PROSITE-ProRule" id="PRU00169"/>
    </source>
</evidence>
<evidence type="ECO:0000259" key="7">
    <source>
        <dbReference type="PROSITE" id="PS50110"/>
    </source>
</evidence>
<proteinExistence type="predicted"/>
<dbReference type="InterPro" id="IPR001789">
    <property type="entry name" value="Sig_transdc_resp-reg_receiver"/>
</dbReference>
<dbReference type="Gene3D" id="3.40.50.2300">
    <property type="match status" value="1"/>
</dbReference>
<dbReference type="RefSeq" id="WP_123289396.1">
    <property type="nucleotide sequence ID" value="NZ_RJVA01000010.1"/>
</dbReference>
<dbReference type="Pfam" id="PF00072">
    <property type="entry name" value="Response_reg"/>
    <property type="match status" value="1"/>
</dbReference>
<dbReference type="Gene3D" id="1.10.8.60">
    <property type="match status" value="1"/>
</dbReference>
<comment type="caution">
    <text evidence="8">The sequence shown here is derived from an EMBL/GenBank/DDBJ whole genome shotgun (WGS) entry which is preliminary data.</text>
</comment>
<evidence type="ECO:0000313" key="9">
    <source>
        <dbReference type="Proteomes" id="UP000276223"/>
    </source>
</evidence>
<keyword evidence="5" id="KW-0597">Phosphoprotein</keyword>
<accession>A0A3N1VIF5</accession>
<evidence type="ECO:0000256" key="3">
    <source>
        <dbReference type="ARBA" id="ARBA00023015"/>
    </source>
</evidence>
<dbReference type="OrthoDB" id="9763792at2"/>
<gene>
    <name evidence="8" type="ORF">EDC27_0872</name>
</gene>
<dbReference type="InterPro" id="IPR025662">
    <property type="entry name" value="Sigma_54_int_dom_ATP-bd_1"/>
</dbReference>
<dbReference type="SUPFAM" id="SSF52540">
    <property type="entry name" value="P-loop containing nucleoside triphosphate hydrolases"/>
    <property type="match status" value="1"/>
</dbReference>
<dbReference type="InterPro" id="IPR058031">
    <property type="entry name" value="AAA_lid_NorR"/>
</dbReference>
<dbReference type="SUPFAM" id="SSF52172">
    <property type="entry name" value="CheY-like"/>
    <property type="match status" value="1"/>
</dbReference>
<dbReference type="InterPro" id="IPR009057">
    <property type="entry name" value="Homeodomain-like_sf"/>
</dbReference>
<protein>
    <submittedName>
        <fullName evidence="8">Two-component system NtrC family response regulator</fullName>
    </submittedName>
</protein>
<keyword evidence="4" id="KW-0804">Transcription</keyword>
<dbReference type="InterPro" id="IPR025944">
    <property type="entry name" value="Sigma_54_int_dom_CS"/>
</dbReference>
<dbReference type="GO" id="GO:0000160">
    <property type="term" value="P:phosphorelay signal transduction system"/>
    <property type="evidence" value="ECO:0007669"/>
    <property type="project" value="InterPro"/>
</dbReference>
<dbReference type="Pfam" id="PF00158">
    <property type="entry name" value="Sigma54_activat"/>
    <property type="match status" value="1"/>
</dbReference>
<keyword evidence="3" id="KW-0805">Transcription regulation</keyword>
<dbReference type="PROSITE" id="PS50110">
    <property type="entry name" value="RESPONSE_REGULATORY"/>
    <property type="match status" value="1"/>
</dbReference>
<dbReference type="CDD" id="cd00156">
    <property type="entry name" value="REC"/>
    <property type="match status" value="1"/>
</dbReference>
<evidence type="ECO:0000256" key="4">
    <source>
        <dbReference type="ARBA" id="ARBA00023163"/>
    </source>
</evidence>
<dbReference type="Proteomes" id="UP000276223">
    <property type="component" value="Unassembled WGS sequence"/>
</dbReference>
<dbReference type="PANTHER" id="PTHR32071:SF113">
    <property type="entry name" value="ALGINATE BIOSYNTHESIS TRANSCRIPTIONAL REGULATORY PROTEIN ALGB"/>
    <property type="match status" value="1"/>
</dbReference>
<dbReference type="InterPro" id="IPR002078">
    <property type="entry name" value="Sigma_54_int"/>
</dbReference>
<feature type="modified residue" description="4-aspartylphosphate" evidence="5">
    <location>
        <position position="54"/>
    </location>
</feature>
<keyword evidence="2" id="KW-0067">ATP-binding</keyword>
<sequence>MQQPKVLVVDDDPWVRDTLKDILEGVSCVVECAGGLGEGKTRAAAMAFDIVFLDVVLPDGSGLEAIEAFRSSLGRPEVLIMTGKASADGAALALRHGAWNYLSKPLNIDDVQLAVAQVVEYRRSGGWFPTSVLRLPDFVATSDTMVECLHGVARAAASQVPVLIVGETGTGKERLARAIHEHSARASKPFVVVDCTVIPEPLMESHLFGHEKGAFTGADRQRVGLVALAHRGTLFLDEVGDLPQSAQAKLLRVIQEKTFRPVGAGDERYVDFRPIAATHRNLEKMVQEGRFRQDLYYRLAGMVLRVPPLRRRKKDIVPIVQDVLLRQTESSAGELKGLSPDFVETILSYSWPGNVRELIHAVLHALAMSAESPTLYAIHLPEHIRAQVAAKNLGHPLPSAEPGMTPPMVPPAAPTSSFHQLTEEAWPTYKAYREKVTAEATRTYLDALMKRSRGDVARACALSGLSRSRLYALLKEAGLGVPSSCDATKPSSP</sequence>
<dbReference type="PANTHER" id="PTHR32071">
    <property type="entry name" value="TRANSCRIPTIONAL REGULATORY PROTEIN"/>
    <property type="match status" value="1"/>
</dbReference>
<reference evidence="8 9" key="1">
    <citation type="submission" date="2018-11" db="EMBL/GenBank/DDBJ databases">
        <title>Genomic Encyclopedia of Type Strains, Phase IV (KMG-IV): sequencing the most valuable type-strain genomes for metagenomic binning, comparative biology and taxonomic classification.</title>
        <authorList>
            <person name="Goeker M."/>
        </authorList>
    </citation>
    <scope>NUCLEOTIDE SEQUENCE [LARGE SCALE GENOMIC DNA]</scope>
    <source>
        <strain evidence="8 9">DSM 22027</strain>
    </source>
</reference>
<dbReference type="AlphaFoldDB" id="A0A3N1VIF5"/>
<dbReference type="InterPro" id="IPR003593">
    <property type="entry name" value="AAA+_ATPase"/>
</dbReference>
<dbReference type="InterPro" id="IPR011006">
    <property type="entry name" value="CheY-like_superfamily"/>
</dbReference>
<keyword evidence="1" id="KW-0547">Nucleotide-binding</keyword>
<dbReference type="SMART" id="SM00448">
    <property type="entry name" value="REC"/>
    <property type="match status" value="1"/>
</dbReference>
<evidence type="ECO:0000256" key="1">
    <source>
        <dbReference type="ARBA" id="ARBA00022741"/>
    </source>
</evidence>
<evidence type="ECO:0000259" key="6">
    <source>
        <dbReference type="PROSITE" id="PS50045"/>
    </source>
</evidence>
<dbReference type="CDD" id="cd00009">
    <property type="entry name" value="AAA"/>
    <property type="match status" value="1"/>
</dbReference>
<dbReference type="Pfam" id="PF25601">
    <property type="entry name" value="AAA_lid_14"/>
    <property type="match status" value="1"/>
</dbReference>
<dbReference type="InterPro" id="IPR027417">
    <property type="entry name" value="P-loop_NTPase"/>
</dbReference>
<dbReference type="PROSITE" id="PS00675">
    <property type="entry name" value="SIGMA54_INTERACT_1"/>
    <property type="match status" value="1"/>
</dbReference>
<dbReference type="GO" id="GO:0005524">
    <property type="term" value="F:ATP binding"/>
    <property type="evidence" value="ECO:0007669"/>
    <property type="project" value="UniProtKB-KW"/>
</dbReference>
<dbReference type="EMBL" id="RJVA01000010">
    <property type="protein sequence ID" value="ROR01690.1"/>
    <property type="molecule type" value="Genomic_DNA"/>
</dbReference>
<organism evidence="8 9">
    <name type="scientific">Desulfosoma caldarium</name>
    <dbReference type="NCBI Taxonomy" id="610254"/>
    <lineage>
        <taxon>Bacteria</taxon>
        <taxon>Pseudomonadati</taxon>
        <taxon>Thermodesulfobacteriota</taxon>
        <taxon>Syntrophobacteria</taxon>
        <taxon>Syntrophobacterales</taxon>
        <taxon>Syntrophobacteraceae</taxon>
        <taxon>Desulfosoma</taxon>
    </lineage>
</organism>
<name>A0A3N1VIF5_9BACT</name>
<keyword evidence="9" id="KW-1185">Reference proteome</keyword>